<feature type="domain" description="DNA gyrase B subunit C-terminal" evidence="9">
    <location>
        <begin position="317"/>
        <end position="375"/>
    </location>
</feature>
<dbReference type="PRINTS" id="PR01159">
    <property type="entry name" value="DNAGYRASEB"/>
</dbReference>
<dbReference type="Gene3D" id="3.40.50.670">
    <property type="match status" value="1"/>
</dbReference>
<dbReference type="AlphaFoldDB" id="A0A086K6I8"/>
<dbReference type="GO" id="GO:0003918">
    <property type="term" value="F:DNA topoisomerase type II (double strand cut, ATP-hydrolyzing) activity"/>
    <property type="evidence" value="ECO:0007669"/>
    <property type="project" value="UniProtKB-EC"/>
</dbReference>
<dbReference type="Pfam" id="PF00986">
    <property type="entry name" value="DNA_gyraseB_C"/>
    <property type="match status" value="1"/>
</dbReference>
<evidence type="ECO:0000256" key="4">
    <source>
        <dbReference type="ARBA" id="ARBA00022840"/>
    </source>
</evidence>
<organism evidence="10 11">
    <name type="scientific">Toxoplasma gondii FOU</name>
    <dbReference type="NCBI Taxonomy" id="943167"/>
    <lineage>
        <taxon>Eukaryota</taxon>
        <taxon>Sar</taxon>
        <taxon>Alveolata</taxon>
        <taxon>Apicomplexa</taxon>
        <taxon>Conoidasida</taxon>
        <taxon>Coccidia</taxon>
        <taxon>Eucoccidiorida</taxon>
        <taxon>Eimeriorina</taxon>
        <taxon>Sarcocystidae</taxon>
        <taxon>Toxoplasma</taxon>
    </lineage>
</organism>
<dbReference type="InterPro" id="IPR002288">
    <property type="entry name" value="DNA_gyrase_B_C"/>
</dbReference>
<keyword evidence="7" id="KW-0413">Isomerase</keyword>
<dbReference type="GO" id="GO:0005524">
    <property type="term" value="F:ATP binding"/>
    <property type="evidence" value="ECO:0007669"/>
    <property type="project" value="UniProtKB-KW"/>
</dbReference>
<protein>
    <submittedName>
        <fullName evidence="10">DNA gyrase subunit B</fullName>
    </submittedName>
</protein>
<feature type="region of interest" description="Disordered" evidence="8">
    <location>
        <begin position="236"/>
        <end position="311"/>
    </location>
</feature>
<dbReference type="InterPro" id="IPR000565">
    <property type="entry name" value="Topo_IIA_B"/>
</dbReference>
<dbReference type="InterPro" id="IPR013759">
    <property type="entry name" value="Topo_IIA_B_C"/>
</dbReference>
<keyword evidence="4" id="KW-0067">ATP-binding</keyword>
<keyword evidence="5" id="KW-0799">Topoisomerase</keyword>
<evidence type="ECO:0000256" key="3">
    <source>
        <dbReference type="ARBA" id="ARBA00022741"/>
    </source>
</evidence>
<dbReference type="VEuPathDB" id="ToxoDB:TGFOU_358140"/>
<feature type="compositionally biased region" description="Basic residues" evidence="8">
    <location>
        <begin position="188"/>
        <end position="205"/>
    </location>
</feature>
<feature type="compositionally biased region" description="Basic and acidic residues" evidence="8">
    <location>
        <begin position="103"/>
        <end position="113"/>
    </location>
</feature>
<feature type="compositionally biased region" description="Low complexity" evidence="8">
    <location>
        <begin position="138"/>
        <end position="148"/>
    </location>
</feature>
<dbReference type="PANTHER" id="PTHR45866:SF1">
    <property type="entry name" value="DNA GYRASE SUBUNIT B, MITOCHONDRIAL"/>
    <property type="match status" value="1"/>
</dbReference>
<evidence type="ECO:0000256" key="1">
    <source>
        <dbReference type="ARBA" id="ARBA00000185"/>
    </source>
</evidence>
<name>A0A086K6I8_TOXGO</name>
<keyword evidence="3" id="KW-0547">Nucleotide-binding</keyword>
<feature type="region of interest" description="Disordered" evidence="8">
    <location>
        <begin position="138"/>
        <end position="212"/>
    </location>
</feature>
<keyword evidence="6" id="KW-0238">DNA-binding</keyword>
<accession>A0A086K6I8</accession>
<proteinExistence type="inferred from homology"/>
<dbReference type="SUPFAM" id="SSF56719">
    <property type="entry name" value="Type II DNA topoisomerase"/>
    <property type="match status" value="1"/>
</dbReference>
<comment type="similarity">
    <text evidence="2">Belongs to the type II topoisomerase GyrB family.</text>
</comment>
<sequence>MHVCFLASLSRQAVRLQPDECTGETLEGAFHRRGRKRCGECQAGSRPPHTGDSAVARKDFECGEVGQLRENFRKRRTEGSRCGAWHIRDEGGRSQRGFGRPEVFPRHHLDGCRRGRRTHSQPAADVLLPSAARVVSSGSHLRRMSSSLQNCPLPCAPQTSARRDCRVQKTPLLSSNFRRSRRSEGSPRRAHRRRRARRRKRRRGRSGGGKRLATETYVWSDEEVKRVFEVLRMHRESRKKEQRGPGKRMRGVAADAVLSGGEKPEHTAREPDRDDGRDGERGGEQDQEEGEERRSSDKTVPGLLEGEADEQLSLPGVTLQRFKGLGEMQPEQLRRTTMSPVTRILKKISVADAEAAEAAVASLMGDDVDARKKIIFEANRDVFVEELDV</sequence>
<feature type="region of interest" description="Disordered" evidence="8">
    <location>
        <begin position="93"/>
        <end position="121"/>
    </location>
</feature>
<dbReference type="GO" id="GO:0006265">
    <property type="term" value="P:DNA topological change"/>
    <property type="evidence" value="ECO:0007669"/>
    <property type="project" value="InterPro"/>
</dbReference>
<evidence type="ECO:0000313" key="10">
    <source>
        <dbReference type="EMBL" id="KFG40006.1"/>
    </source>
</evidence>
<evidence type="ECO:0000256" key="8">
    <source>
        <dbReference type="SAM" id="MobiDB-lite"/>
    </source>
</evidence>
<dbReference type="Proteomes" id="UP000028838">
    <property type="component" value="Unassembled WGS sequence"/>
</dbReference>
<evidence type="ECO:0000259" key="9">
    <source>
        <dbReference type="Pfam" id="PF00986"/>
    </source>
</evidence>
<evidence type="ECO:0000256" key="6">
    <source>
        <dbReference type="ARBA" id="ARBA00023125"/>
    </source>
</evidence>
<comment type="caution">
    <text evidence="10">The sequence shown here is derived from an EMBL/GenBank/DDBJ whole genome shotgun (WGS) entry which is preliminary data.</text>
</comment>
<feature type="compositionally biased region" description="Basic and acidic residues" evidence="8">
    <location>
        <begin position="262"/>
        <end position="284"/>
    </location>
</feature>
<evidence type="ECO:0000256" key="7">
    <source>
        <dbReference type="ARBA" id="ARBA00023235"/>
    </source>
</evidence>
<evidence type="ECO:0000313" key="11">
    <source>
        <dbReference type="Proteomes" id="UP000028838"/>
    </source>
</evidence>
<dbReference type="EMBL" id="AEYH02002360">
    <property type="protein sequence ID" value="KFG40006.1"/>
    <property type="molecule type" value="Genomic_DNA"/>
</dbReference>
<dbReference type="GO" id="GO:0003677">
    <property type="term" value="F:DNA binding"/>
    <property type="evidence" value="ECO:0007669"/>
    <property type="project" value="UniProtKB-KW"/>
</dbReference>
<dbReference type="PANTHER" id="PTHR45866">
    <property type="entry name" value="DNA GYRASE/TOPOISOMERASE SUBUNIT B"/>
    <property type="match status" value="1"/>
</dbReference>
<reference evidence="10 11" key="1">
    <citation type="submission" date="2014-07" db="EMBL/GenBank/DDBJ databases">
        <authorList>
            <person name="Sibley D."/>
            <person name="Venepally P."/>
            <person name="Karamycheva S."/>
            <person name="Hadjithomas M."/>
            <person name="Khan A."/>
            <person name="Brunk B."/>
            <person name="Roos D."/>
            <person name="Caler E."/>
            <person name="Lorenzi H."/>
        </authorList>
    </citation>
    <scope>NUCLEOTIDE SEQUENCE [LARGE SCALE GENOMIC DNA]</scope>
    <source>
        <strain evidence="10 11">FOU</strain>
    </source>
</reference>
<comment type="catalytic activity">
    <reaction evidence="1">
        <text>ATP-dependent breakage, passage and rejoining of double-stranded DNA.</text>
        <dbReference type="EC" id="5.6.2.2"/>
    </reaction>
</comment>
<evidence type="ECO:0000256" key="2">
    <source>
        <dbReference type="ARBA" id="ARBA00010708"/>
    </source>
</evidence>
<dbReference type="InterPro" id="IPR013760">
    <property type="entry name" value="Topo_IIA-like_dom_sf"/>
</dbReference>
<evidence type="ECO:0000256" key="5">
    <source>
        <dbReference type="ARBA" id="ARBA00023029"/>
    </source>
</evidence>
<gene>
    <name evidence="10" type="ORF">TGFOU_358140</name>
</gene>